<gene>
    <name evidence="5" type="ORF">CIL05_13390</name>
</gene>
<name>A0A2A2IB69_9BACI</name>
<proteinExistence type="predicted"/>
<dbReference type="InterPro" id="IPR029050">
    <property type="entry name" value="Immunoprotect_excell_Ig-like"/>
</dbReference>
<evidence type="ECO:0000256" key="3">
    <source>
        <dbReference type="SAM" id="SignalP"/>
    </source>
</evidence>
<dbReference type="AlphaFoldDB" id="A0A2A2IB69"/>
<feature type="compositionally biased region" description="Acidic residues" evidence="2">
    <location>
        <begin position="52"/>
        <end position="69"/>
    </location>
</feature>
<feature type="chain" id="PRO_5038764003" description="DUF4352 domain-containing protein" evidence="3">
    <location>
        <begin position="22"/>
        <end position="214"/>
    </location>
</feature>
<dbReference type="Pfam" id="PF11611">
    <property type="entry name" value="DUF4352"/>
    <property type="match status" value="1"/>
</dbReference>
<keyword evidence="1 3" id="KW-0732">Signal</keyword>
<dbReference type="Gene3D" id="2.60.40.1240">
    <property type="match status" value="1"/>
</dbReference>
<dbReference type="InterPro" id="IPR029051">
    <property type="entry name" value="DUF4352"/>
</dbReference>
<protein>
    <recommendedName>
        <fullName evidence="4">DUF4352 domain-containing protein</fullName>
    </recommendedName>
</protein>
<dbReference type="RefSeq" id="WP_095656060.1">
    <property type="nucleotide sequence ID" value="NZ_NPOA01000009.1"/>
</dbReference>
<evidence type="ECO:0000256" key="2">
    <source>
        <dbReference type="SAM" id="MobiDB-lite"/>
    </source>
</evidence>
<comment type="caution">
    <text evidence="5">The sequence shown here is derived from an EMBL/GenBank/DDBJ whole genome shotgun (WGS) entry which is preliminary data.</text>
</comment>
<keyword evidence="6" id="KW-1185">Reference proteome</keyword>
<sequence length="214" mass="24165">MNKKIVISMLLLIITCLFVTACSEDESVEQKEPSNTENSDTETSEDKSTTMETEEDTNTEEEDSSDEFIENQSGLKIGETGTIVNADDESRYEVTLNEVRYEEIENVKLFGEVFAVVDVTIKNIDDKTINSEDIFYPSIGELDTNEYTGPVGFEFVQDIPGIDVIEGEIEPGESVTVNYVFDINKADNYHFAFGTTWDNIITRAEWELSEDEVK</sequence>
<evidence type="ECO:0000256" key="1">
    <source>
        <dbReference type="ARBA" id="ARBA00022729"/>
    </source>
</evidence>
<dbReference type="OrthoDB" id="2720783at2"/>
<dbReference type="PROSITE" id="PS51257">
    <property type="entry name" value="PROKAR_LIPOPROTEIN"/>
    <property type="match status" value="1"/>
</dbReference>
<evidence type="ECO:0000313" key="5">
    <source>
        <dbReference type="EMBL" id="PAV28969.1"/>
    </source>
</evidence>
<feature type="region of interest" description="Disordered" evidence="2">
    <location>
        <begin position="27"/>
        <end position="72"/>
    </location>
</feature>
<dbReference type="Proteomes" id="UP000218887">
    <property type="component" value="Unassembled WGS sequence"/>
</dbReference>
<feature type="domain" description="DUF4352" evidence="4">
    <location>
        <begin position="93"/>
        <end position="193"/>
    </location>
</feature>
<feature type="signal peptide" evidence="3">
    <location>
        <begin position="1"/>
        <end position="21"/>
    </location>
</feature>
<evidence type="ECO:0000259" key="4">
    <source>
        <dbReference type="Pfam" id="PF11611"/>
    </source>
</evidence>
<evidence type="ECO:0000313" key="6">
    <source>
        <dbReference type="Proteomes" id="UP000218887"/>
    </source>
</evidence>
<reference evidence="5 6" key="1">
    <citation type="submission" date="2017-08" db="EMBL/GenBank/DDBJ databases">
        <title>Virgibacillus indicus sp. nov. and Virgibacillus profoundi sp. nov, two moderately halophilic bacteria isolated from marine sediment by using the Microfluidic Streak Plate.</title>
        <authorList>
            <person name="Xu B."/>
            <person name="Hu B."/>
            <person name="Wang J."/>
            <person name="Zhu Y."/>
            <person name="Huang L."/>
            <person name="Du W."/>
            <person name="Huang Y."/>
        </authorList>
    </citation>
    <scope>NUCLEOTIDE SEQUENCE [LARGE SCALE GENOMIC DNA]</scope>
    <source>
        <strain evidence="5 6">IO3-P3-H5</strain>
    </source>
</reference>
<accession>A0A2A2IB69</accession>
<dbReference type="EMBL" id="NPOA01000009">
    <property type="protein sequence ID" value="PAV28969.1"/>
    <property type="molecule type" value="Genomic_DNA"/>
</dbReference>
<organism evidence="5 6">
    <name type="scientific">Virgibacillus profundi</name>
    <dbReference type="NCBI Taxonomy" id="2024555"/>
    <lineage>
        <taxon>Bacteria</taxon>
        <taxon>Bacillati</taxon>
        <taxon>Bacillota</taxon>
        <taxon>Bacilli</taxon>
        <taxon>Bacillales</taxon>
        <taxon>Bacillaceae</taxon>
        <taxon>Virgibacillus</taxon>
    </lineage>
</organism>